<dbReference type="EMBL" id="JANVFS010000019">
    <property type="protein sequence ID" value="KAJ4476885.1"/>
    <property type="molecule type" value="Genomic_DNA"/>
</dbReference>
<evidence type="ECO:0000313" key="2">
    <source>
        <dbReference type="EMBL" id="KAJ4476885.1"/>
    </source>
</evidence>
<evidence type="ECO:0000313" key="3">
    <source>
        <dbReference type="Proteomes" id="UP001150238"/>
    </source>
</evidence>
<feature type="compositionally biased region" description="Polar residues" evidence="1">
    <location>
        <begin position="319"/>
        <end position="328"/>
    </location>
</feature>
<dbReference type="AlphaFoldDB" id="A0A9W9A8D2"/>
<feature type="region of interest" description="Disordered" evidence="1">
    <location>
        <begin position="314"/>
        <end position="342"/>
    </location>
</feature>
<protein>
    <submittedName>
        <fullName evidence="2">Uncharacterized protein</fullName>
    </submittedName>
</protein>
<comment type="caution">
    <text evidence="2">The sequence shown here is derived from an EMBL/GenBank/DDBJ whole genome shotgun (WGS) entry which is preliminary data.</text>
</comment>
<sequence length="523" mass="58910">MDSHPSRSCGSSHDETDINITEPSILTNAHHFTINHAHFAASNGTDIVQLIHDFCKGYYEPRSLEGQGNKSQVMLSMWMGLLQFLLRLVLSKIRVGGHLFEDLDQQDLPDIPKNALTLQENIKFREGARFHSAIASYKVSKVKAVMVQIFEGPDARLLWNKTVQSSNHLLNPHLLKIIGISPSLDEDLHYIVFDGSYKRDTSQLIASLLREGNTREIMVVGSQIVYGIASGIDYISQATSASMRVQDFDIFSDDLGKTVVSFSPGKNQEERKDNNASIICNSLMSKLFHDANHILYRDFIQLSRFEDDLQVEAEEHQPATVNQTSQASAKDIDDHGEGGEGSSMVHGLIKTSHRREIVWLPSKLIPLPELSKTYSDLLRCYTQDPTQRSTEPLKPFPLFHHTGTRKSGTMALHNCEGYVREEIMLTPDAFKNAVLVFKKPTLGEICVSCGKQVQLGQPDNTSLTWKSQTSHVCMTIPSIVFLHIMALQWNTRTHGSKDHNMAIFHLPLYMQNVFNMGWKSHQQ</sequence>
<accession>A0A9W9A8D2</accession>
<dbReference type="Proteomes" id="UP001150238">
    <property type="component" value="Unassembled WGS sequence"/>
</dbReference>
<evidence type="ECO:0000256" key="1">
    <source>
        <dbReference type="SAM" id="MobiDB-lite"/>
    </source>
</evidence>
<reference evidence="2" key="2">
    <citation type="journal article" date="2023" name="Proc. Natl. Acad. Sci. U.S.A.">
        <title>A global phylogenomic analysis of the shiitake genus Lentinula.</title>
        <authorList>
            <person name="Sierra-Patev S."/>
            <person name="Min B."/>
            <person name="Naranjo-Ortiz M."/>
            <person name="Looney B."/>
            <person name="Konkel Z."/>
            <person name="Slot J.C."/>
            <person name="Sakamoto Y."/>
            <person name="Steenwyk J.L."/>
            <person name="Rokas A."/>
            <person name="Carro J."/>
            <person name="Camarero S."/>
            <person name="Ferreira P."/>
            <person name="Molpeceres G."/>
            <person name="Ruiz-Duenas F.J."/>
            <person name="Serrano A."/>
            <person name="Henrissat B."/>
            <person name="Drula E."/>
            <person name="Hughes K.W."/>
            <person name="Mata J.L."/>
            <person name="Ishikawa N.K."/>
            <person name="Vargas-Isla R."/>
            <person name="Ushijima S."/>
            <person name="Smith C.A."/>
            <person name="Donoghue J."/>
            <person name="Ahrendt S."/>
            <person name="Andreopoulos W."/>
            <person name="He G."/>
            <person name="LaButti K."/>
            <person name="Lipzen A."/>
            <person name="Ng V."/>
            <person name="Riley R."/>
            <person name="Sandor L."/>
            <person name="Barry K."/>
            <person name="Martinez A.T."/>
            <person name="Xiao Y."/>
            <person name="Gibbons J.G."/>
            <person name="Terashima K."/>
            <person name="Grigoriev I.V."/>
            <person name="Hibbett D."/>
        </authorList>
    </citation>
    <scope>NUCLEOTIDE SEQUENCE</scope>
    <source>
        <strain evidence="2">Sp2 HRB7682 ss15</strain>
    </source>
</reference>
<name>A0A9W9A8D2_9AGAR</name>
<proteinExistence type="predicted"/>
<organism evidence="2 3">
    <name type="scientific">Lentinula lateritia</name>
    <dbReference type="NCBI Taxonomy" id="40482"/>
    <lineage>
        <taxon>Eukaryota</taxon>
        <taxon>Fungi</taxon>
        <taxon>Dikarya</taxon>
        <taxon>Basidiomycota</taxon>
        <taxon>Agaricomycotina</taxon>
        <taxon>Agaricomycetes</taxon>
        <taxon>Agaricomycetidae</taxon>
        <taxon>Agaricales</taxon>
        <taxon>Marasmiineae</taxon>
        <taxon>Omphalotaceae</taxon>
        <taxon>Lentinula</taxon>
    </lineage>
</organism>
<gene>
    <name evidence="2" type="ORF">C8J55DRAFT_606646</name>
</gene>
<reference evidence="2" key="1">
    <citation type="submission" date="2022-08" db="EMBL/GenBank/DDBJ databases">
        <authorList>
            <consortium name="DOE Joint Genome Institute"/>
            <person name="Min B."/>
            <person name="Riley R."/>
            <person name="Sierra-Patev S."/>
            <person name="Naranjo-Ortiz M."/>
            <person name="Looney B."/>
            <person name="Konkel Z."/>
            <person name="Slot J.C."/>
            <person name="Sakamoto Y."/>
            <person name="Steenwyk J.L."/>
            <person name="Rokas A."/>
            <person name="Carro J."/>
            <person name="Camarero S."/>
            <person name="Ferreira P."/>
            <person name="Molpeceres G."/>
            <person name="Ruiz-Duenas F.J."/>
            <person name="Serrano A."/>
            <person name="Henrissat B."/>
            <person name="Drula E."/>
            <person name="Hughes K.W."/>
            <person name="Mata J.L."/>
            <person name="Ishikawa N.K."/>
            <person name="Vargas-Isla R."/>
            <person name="Ushijima S."/>
            <person name="Smith C.A."/>
            <person name="Ahrendt S."/>
            <person name="Andreopoulos W."/>
            <person name="He G."/>
            <person name="Labutti K."/>
            <person name="Lipzen A."/>
            <person name="Ng V."/>
            <person name="Sandor L."/>
            <person name="Barry K."/>
            <person name="Martinez A.T."/>
            <person name="Xiao Y."/>
            <person name="Gibbons J.G."/>
            <person name="Terashima K."/>
            <person name="Hibbett D.S."/>
            <person name="Grigoriev I.V."/>
        </authorList>
    </citation>
    <scope>NUCLEOTIDE SEQUENCE</scope>
    <source>
        <strain evidence="2">Sp2 HRB7682 ss15</strain>
    </source>
</reference>